<dbReference type="Proteomes" id="UP000563523">
    <property type="component" value="Unassembled WGS sequence"/>
</dbReference>
<dbReference type="InterPro" id="IPR006901">
    <property type="entry name" value="TrmK"/>
</dbReference>
<dbReference type="RefSeq" id="WP_176942000.1">
    <property type="nucleotide sequence ID" value="NZ_JABZEC010000001.1"/>
</dbReference>
<keyword evidence="1" id="KW-0489">Methyltransferase</keyword>
<dbReference type="SUPFAM" id="SSF53335">
    <property type="entry name" value="S-adenosyl-L-methionine-dependent methyltransferases"/>
    <property type="match status" value="1"/>
</dbReference>
<dbReference type="EMBL" id="JABZEC010000001">
    <property type="protein sequence ID" value="NVY95834.1"/>
    <property type="molecule type" value="Genomic_DNA"/>
</dbReference>
<dbReference type="Gene3D" id="3.40.50.150">
    <property type="entry name" value="Vaccinia Virus protein VP39"/>
    <property type="match status" value="1"/>
</dbReference>
<comment type="caution">
    <text evidence="1">The sequence shown here is derived from an EMBL/GenBank/DDBJ whole genome shotgun (WGS) entry which is preliminary data.</text>
</comment>
<evidence type="ECO:0000313" key="1">
    <source>
        <dbReference type="EMBL" id="NVY95834.1"/>
    </source>
</evidence>
<dbReference type="PIRSF" id="PIRSF018637">
    <property type="entry name" value="TrmK"/>
    <property type="match status" value="1"/>
</dbReference>
<dbReference type="InterPro" id="IPR029063">
    <property type="entry name" value="SAM-dependent_MTases_sf"/>
</dbReference>
<keyword evidence="1" id="KW-0808">Transferase</keyword>
<organism evidence="1 2">
    <name type="scientific">Bombilactobacillus apium</name>
    <dbReference type="NCBI Taxonomy" id="2675299"/>
    <lineage>
        <taxon>Bacteria</taxon>
        <taxon>Bacillati</taxon>
        <taxon>Bacillota</taxon>
        <taxon>Bacilli</taxon>
        <taxon>Lactobacillales</taxon>
        <taxon>Lactobacillaceae</taxon>
        <taxon>Bombilactobacillus</taxon>
    </lineage>
</organism>
<dbReference type="PANTHER" id="PTHR38451:SF1">
    <property type="entry name" value="TRNA (ADENINE(22)-N(1))-METHYLTRANSFERASE"/>
    <property type="match status" value="1"/>
</dbReference>
<gene>
    <name evidence="1" type="ORF">HU830_01245</name>
</gene>
<dbReference type="GO" id="GO:0032259">
    <property type="term" value="P:methylation"/>
    <property type="evidence" value="ECO:0007669"/>
    <property type="project" value="UniProtKB-KW"/>
</dbReference>
<name>A0A850QVL6_9LACO</name>
<evidence type="ECO:0000313" key="2">
    <source>
        <dbReference type="Proteomes" id="UP000563523"/>
    </source>
</evidence>
<protein>
    <submittedName>
        <fullName evidence="1">tRNA (Adenine(22)-N(1))-methyltransferase TrmK</fullName>
    </submittedName>
</protein>
<dbReference type="GO" id="GO:0160105">
    <property type="term" value="F:tRNA (adenine(22)-N1)-methyltransferase activity"/>
    <property type="evidence" value="ECO:0007669"/>
    <property type="project" value="InterPro"/>
</dbReference>
<proteinExistence type="predicted"/>
<reference evidence="1 2" key="1">
    <citation type="submission" date="2020-06" db="EMBL/GenBank/DDBJ databases">
        <authorList>
            <person name="Kang J."/>
        </authorList>
    </citation>
    <scope>NUCLEOTIDE SEQUENCE [LARGE SCALE GENOMIC DNA]</scope>
    <source>
        <strain evidence="1 2">DCY120</strain>
    </source>
</reference>
<dbReference type="Pfam" id="PF04816">
    <property type="entry name" value="TrmK"/>
    <property type="match status" value="1"/>
</dbReference>
<dbReference type="AlphaFoldDB" id="A0A850QVL6"/>
<keyword evidence="2" id="KW-1185">Reference proteome</keyword>
<sequence>MPKLSHRLQTIISLVPSTTCVADIGSDHAFVPITLVQEHQTQRAIASEIAPGPLAISQQNIADANLGKVIQTRQADGLQGLTEADQVEVVIIAGMGGQLITRILTQGIAALASISCLILEANNDEPQVRLWLSQHHWQITAECLVQEDGHIYEIIRAEKVEQAVFLTSQELLFGPKLLAERSSVFLNKWRDKLQRTKFMYQNLQHAQKQEPAKIAWAQQRIQEIEEVLK</sequence>
<accession>A0A850QVL6</accession>
<dbReference type="Gene3D" id="1.10.287.1890">
    <property type="match status" value="1"/>
</dbReference>
<dbReference type="PANTHER" id="PTHR38451">
    <property type="entry name" value="TRNA (ADENINE(22)-N(1))-METHYLTRANSFERASE"/>
    <property type="match status" value="1"/>
</dbReference>